<comment type="caution">
    <text evidence="1">The sequence shown here is derived from an EMBL/GenBank/DDBJ whole genome shotgun (WGS) entry which is preliminary data.</text>
</comment>
<dbReference type="Proteomes" id="UP001147695">
    <property type="component" value="Unassembled WGS sequence"/>
</dbReference>
<organism evidence="1 2">
    <name type="scientific">Penicillium brevicompactum</name>
    <dbReference type="NCBI Taxonomy" id="5074"/>
    <lineage>
        <taxon>Eukaryota</taxon>
        <taxon>Fungi</taxon>
        <taxon>Dikarya</taxon>
        <taxon>Ascomycota</taxon>
        <taxon>Pezizomycotina</taxon>
        <taxon>Eurotiomycetes</taxon>
        <taxon>Eurotiomycetidae</taxon>
        <taxon>Eurotiales</taxon>
        <taxon>Aspergillaceae</taxon>
        <taxon>Penicillium</taxon>
    </lineage>
</organism>
<gene>
    <name evidence="1" type="ORF">N7452_006723</name>
</gene>
<reference evidence="1" key="2">
    <citation type="journal article" date="2023" name="IMA Fungus">
        <title>Comparative genomic study of the Penicillium genus elucidates a diverse pangenome and 15 lateral gene transfer events.</title>
        <authorList>
            <person name="Petersen C."/>
            <person name="Sorensen T."/>
            <person name="Nielsen M.R."/>
            <person name="Sondergaard T.E."/>
            <person name="Sorensen J.L."/>
            <person name="Fitzpatrick D.A."/>
            <person name="Frisvad J.C."/>
            <person name="Nielsen K.L."/>
        </authorList>
    </citation>
    <scope>NUCLEOTIDE SEQUENCE</scope>
    <source>
        <strain evidence="1">IBT 35673</strain>
    </source>
</reference>
<protein>
    <submittedName>
        <fullName evidence="1">Uncharacterized protein</fullName>
    </submittedName>
</protein>
<name>A0A9W9UHU0_PENBR</name>
<dbReference type="AlphaFoldDB" id="A0A9W9UHU0"/>
<proteinExistence type="predicted"/>
<reference evidence="1" key="1">
    <citation type="submission" date="2022-12" db="EMBL/GenBank/DDBJ databases">
        <authorList>
            <person name="Petersen C."/>
        </authorList>
    </citation>
    <scope>NUCLEOTIDE SEQUENCE</scope>
    <source>
        <strain evidence="1">IBT 35673</strain>
    </source>
</reference>
<evidence type="ECO:0000313" key="2">
    <source>
        <dbReference type="Proteomes" id="UP001147695"/>
    </source>
</evidence>
<dbReference type="EMBL" id="JAPZBQ010000003">
    <property type="protein sequence ID" value="KAJ5339995.1"/>
    <property type="molecule type" value="Genomic_DNA"/>
</dbReference>
<accession>A0A9W9UHU0</accession>
<evidence type="ECO:0000313" key="1">
    <source>
        <dbReference type="EMBL" id="KAJ5339995.1"/>
    </source>
</evidence>
<sequence length="249" mass="27710">MLTPSAMSPGAKPSEMNVLNPVKPLLFSLNEADIPVCVVGEIVLNYYNVPRVLHDIEICVPELSLPEVASKVVSTTGFTRVEVEDYDLFTEYKRGFQAFKAPNDDLRLIIFPDSHFGIAPLRQSSVLSDERVLIACSTQILGLVPQCEIRDIPVPRLSHLFTGLCLRFFESGDVMARIAVEQLVDGMDLDDEWIKRNLDDTKTKVRDLATQLVTEKVSRREDDPVLGATNSDFVTARTQDVRSIPGSGF</sequence>